<evidence type="ECO:0000256" key="1">
    <source>
        <dbReference type="SAM" id="Phobius"/>
    </source>
</evidence>
<dbReference type="SUPFAM" id="SSF101898">
    <property type="entry name" value="NHL repeat"/>
    <property type="match status" value="1"/>
</dbReference>
<dbReference type="Proteomes" id="UP000176850">
    <property type="component" value="Unassembled WGS sequence"/>
</dbReference>
<dbReference type="EMBL" id="MFZH01000009">
    <property type="protein sequence ID" value="OGK19579.1"/>
    <property type="molecule type" value="Genomic_DNA"/>
</dbReference>
<keyword evidence="1" id="KW-0812">Transmembrane</keyword>
<keyword evidence="1" id="KW-1133">Transmembrane helix</keyword>
<evidence type="ECO:0000313" key="3">
    <source>
        <dbReference type="Proteomes" id="UP000176850"/>
    </source>
</evidence>
<proteinExistence type="predicted"/>
<reference evidence="2 3" key="1">
    <citation type="journal article" date="2016" name="Nat. Commun.">
        <title>Thousands of microbial genomes shed light on interconnected biogeochemical processes in an aquifer system.</title>
        <authorList>
            <person name="Anantharaman K."/>
            <person name="Brown C.T."/>
            <person name="Hug L.A."/>
            <person name="Sharon I."/>
            <person name="Castelle C.J."/>
            <person name="Probst A.J."/>
            <person name="Thomas B.C."/>
            <person name="Singh A."/>
            <person name="Wilkins M.J."/>
            <person name="Karaoz U."/>
            <person name="Brodie E.L."/>
            <person name="Williams K.H."/>
            <person name="Hubbard S.S."/>
            <person name="Banfield J.F."/>
        </authorList>
    </citation>
    <scope>NUCLEOTIDE SEQUENCE [LARGE SCALE GENOMIC DNA]</scope>
</reference>
<dbReference type="Gene3D" id="2.120.10.30">
    <property type="entry name" value="TolB, C-terminal domain"/>
    <property type="match status" value="1"/>
</dbReference>
<gene>
    <name evidence="2" type="ORF">A2799_00380</name>
</gene>
<name>A0A1F7GKX4_9BACT</name>
<comment type="caution">
    <text evidence="2">The sequence shown here is derived from an EMBL/GenBank/DDBJ whole genome shotgun (WGS) entry which is preliminary data.</text>
</comment>
<dbReference type="InterPro" id="IPR011042">
    <property type="entry name" value="6-blade_b-propeller_TolB-like"/>
</dbReference>
<sequence>MFKVEFGVFRGSDSETVSSALVSDTDIMIALDASGISKEKVNTAVESFKELFKVTPPKTLIDFKQLLDRELSSLGSDDDISYAAGLVVGEILYLVVSGGGKVMAGRDGVVGPIIEGNTTASGKIHPHDTFLFLSKNFLEISKEIDLTTYIGSEQAISSVDELHEKLNEEKSAGAVGLFTLFLHGQEEAVVQSLPMTEEVSRTVVTGPSFIEKIKIRGENYSSKKKLTFVVVFILSLVLIWSVGFGVKRRNDEAAKKKIQIASETISAKIDEAQNVAPLNLSRATILAGEAKETLDALKKELGDSHKSETDALSTKISTVQNKITNRQDKKYEEFYDLSLIEKNGQAQNMALIDDNLVLINSKSGKIYTLSLPKKSNEVLKKSDLVGATAGSFYNDVYSALIPSKGIITVDSEGKVKKVIDKEGWNNPRDYTIFNGNIYVLDSGAGDVHKYLVAEDGYSKKTSYFGSGQGGLIKGALGIAIDSSVYILQSDSVLKYTSGEKTDFRITLPDSADVSFTRFFTNDKVDRVYLLDSRHGKIIVVSKDGTYEKQIESQIFVKATNFVVFENKIILLSGNKLYSVGL</sequence>
<accession>A0A1F7GKX4</accession>
<evidence type="ECO:0008006" key="4">
    <source>
        <dbReference type="Google" id="ProtNLM"/>
    </source>
</evidence>
<organism evidence="2 3">
    <name type="scientific">Candidatus Roizmanbacteria bacterium RIFCSPHIGHO2_01_FULL_39_24</name>
    <dbReference type="NCBI Taxonomy" id="1802032"/>
    <lineage>
        <taxon>Bacteria</taxon>
        <taxon>Candidatus Roizmaniibacteriota</taxon>
    </lineage>
</organism>
<feature type="transmembrane region" description="Helical" evidence="1">
    <location>
        <begin position="226"/>
        <end position="246"/>
    </location>
</feature>
<protein>
    <recommendedName>
        <fullName evidence="4">PPM-type phosphatase domain-containing protein</fullName>
    </recommendedName>
</protein>
<keyword evidence="1" id="KW-0472">Membrane</keyword>
<evidence type="ECO:0000313" key="2">
    <source>
        <dbReference type="EMBL" id="OGK19579.1"/>
    </source>
</evidence>
<dbReference type="AlphaFoldDB" id="A0A1F7GKX4"/>